<evidence type="ECO:0000313" key="3">
    <source>
        <dbReference type="EMBL" id="BBL07487.1"/>
    </source>
</evidence>
<dbReference type="OrthoDB" id="1050345at2"/>
<feature type="chain" id="PRO_5021206452" evidence="2">
    <location>
        <begin position="21"/>
        <end position="370"/>
    </location>
</feature>
<evidence type="ECO:0000256" key="1">
    <source>
        <dbReference type="SAM" id="MobiDB-lite"/>
    </source>
</evidence>
<sequence length="370" mass="41080">MKRICLFAFFALVALCGACTQNDPVPADPGAVSPVCAAYRISARVLPMAGGEAAPGSRALLPMTPEEENMIRTIAVLQFDSEDNLVLVADGERPGSESYYYFRNLTEDEDTPNGTPSPELDNVRLQSGDGQRTTICLIANMTEVQIAELILKDDGRTRVQLSDFRRKTVDIGNILTEEDGAGDRNENIGHVKQIYMFGYYEGVLPGTESGLSIYLGRIIARIEVNFTIDDPEDLKKKFYIGLANMETKAYVFPGAQSPNAEDAWLDMKPTERSEEIRTGACQFYFYAAPHSTDVSDKATRLQIWYVDEGTVPSDDNVSATVLLCNNPDTKPEDAMEGDYYLNRNSIYHVNIHLSEKRDGTPVVRSGCRRR</sequence>
<dbReference type="RefSeq" id="WP_141429655.1">
    <property type="nucleotide sequence ID" value="NZ_AP019736.1"/>
</dbReference>
<organism evidence="3 4">
    <name type="scientific">Alistipes dispar</name>
    <dbReference type="NCBI Taxonomy" id="2585119"/>
    <lineage>
        <taxon>Bacteria</taxon>
        <taxon>Pseudomonadati</taxon>
        <taxon>Bacteroidota</taxon>
        <taxon>Bacteroidia</taxon>
        <taxon>Bacteroidales</taxon>
        <taxon>Rikenellaceae</taxon>
        <taxon>Alistipes</taxon>
    </lineage>
</organism>
<evidence type="ECO:0000256" key="2">
    <source>
        <dbReference type="SAM" id="SignalP"/>
    </source>
</evidence>
<proteinExistence type="predicted"/>
<keyword evidence="2" id="KW-0732">Signal</keyword>
<evidence type="ECO:0000313" key="4">
    <source>
        <dbReference type="Proteomes" id="UP000319374"/>
    </source>
</evidence>
<dbReference type="AlphaFoldDB" id="A0A4Y1X2E1"/>
<accession>A0A4Y1X2E1</accession>
<name>A0A4Y1X2E1_9BACT</name>
<keyword evidence="4" id="KW-1185">Reference proteome</keyword>
<feature type="region of interest" description="Disordered" evidence="1">
    <location>
        <begin position="106"/>
        <end position="125"/>
    </location>
</feature>
<protein>
    <submittedName>
        <fullName evidence="3">DUF4906 domain-containing protein</fullName>
    </submittedName>
</protein>
<reference evidence="4" key="1">
    <citation type="submission" date="2019-06" db="EMBL/GenBank/DDBJ databases">
        <title>Alistipes onderdonkii subsp. vulgaris subsp. nov., Alistipes dispar sp. nov. and Alistipes communis sp. nov., isolated from human faeces, and creation of Alistipes onderdonkii subsp. onderdonkii subsp. nov.</title>
        <authorList>
            <person name="Sakamoto M."/>
            <person name="Ikeyama N."/>
            <person name="Ogata Y."/>
            <person name="Suda W."/>
            <person name="Iino T."/>
            <person name="Hattori M."/>
            <person name="Ohkuma M."/>
        </authorList>
    </citation>
    <scope>NUCLEOTIDE SEQUENCE [LARGE SCALE GENOMIC DNA]</scope>
    <source>
        <strain evidence="4">5CPEGH6</strain>
    </source>
</reference>
<dbReference type="EMBL" id="AP019736">
    <property type="protein sequence ID" value="BBL07487.1"/>
    <property type="molecule type" value="Genomic_DNA"/>
</dbReference>
<dbReference type="GeneID" id="98674113"/>
<feature type="signal peptide" evidence="2">
    <location>
        <begin position="1"/>
        <end position="20"/>
    </location>
</feature>
<dbReference type="Proteomes" id="UP000319374">
    <property type="component" value="Chromosome"/>
</dbReference>
<gene>
    <name evidence="3" type="ORF">A5CPEGH6_21250</name>
</gene>
<dbReference type="KEGG" id="ada:A5CPEGH6_21250"/>